<dbReference type="STRING" id="55188.A0A2H5MW01"/>
<dbReference type="EMBL" id="BDQV01003901">
    <property type="protein sequence ID" value="GAY31817.1"/>
    <property type="molecule type" value="Genomic_DNA"/>
</dbReference>
<evidence type="ECO:0000256" key="1">
    <source>
        <dbReference type="SAM" id="MobiDB-lite"/>
    </source>
</evidence>
<organism evidence="2 3">
    <name type="scientific">Citrus unshiu</name>
    <name type="common">Satsuma mandarin</name>
    <name type="synonym">Citrus nobilis var. unshiu</name>
    <dbReference type="NCBI Taxonomy" id="55188"/>
    <lineage>
        <taxon>Eukaryota</taxon>
        <taxon>Viridiplantae</taxon>
        <taxon>Streptophyta</taxon>
        <taxon>Embryophyta</taxon>
        <taxon>Tracheophyta</taxon>
        <taxon>Spermatophyta</taxon>
        <taxon>Magnoliopsida</taxon>
        <taxon>eudicotyledons</taxon>
        <taxon>Gunneridae</taxon>
        <taxon>Pentapetalae</taxon>
        <taxon>rosids</taxon>
        <taxon>malvids</taxon>
        <taxon>Sapindales</taxon>
        <taxon>Rutaceae</taxon>
        <taxon>Aurantioideae</taxon>
        <taxon>Citrus</taxon>
    </lineage>
</organism>
<dbReference type="Proteomes" id="UP000236630">
    <property type="component" value="Unassembled WGS sequence"/>
</dbReference>
<feature type="non-terminal residue" evidence="2">
    <location>
        <position position="88"/>
    </location>
</feature>
<proteinExistence type="predicted"/>
<name>A0A2H5MW01_CITUN</name>
<dbReference type="AlphaFoldDB" id="A0A2H5MW01"/>
<accession>A0A2H5MW01</accession>
<reference evidence="2 3" key="1">
    <citation type="journal article" date="2017" name="Front. Genet.">
        <title>Draft sequencing of the heterozygous diploid genome of Satsuma (Citrus unshiu Marc.) using a hybrid assembly approach.</title>
        <authorList>
            <person name="Shimizu T."/>
            <person name="Tanizawa Y."/>
            <person name="Mochizuki T."/>
            <person name="Nagasaki H."/>
            <person name="Yoshioka T."/>
            <person name="Toyoda A."/>
            <person name="Fujiyama A."/>
            <person name="Kaminuma E."/>
            <person name="Nakamura Y."/>
        </authorList>
    </citation>
    <scope>NUCLEOTIDE SEQUENCE [LARGE SCALE GENOMIC DNA]</scope>
    <source>
        <strain evidence="3">cv. Miyagawa wase</strain>
    </source>
</reference>
<protein>
    <submittedName>
        <fullName evidence="2">Uncharacterized protein</fullName>
    </submittedName>
</protein>
<gene>
    <name evidence="2" type="ORF">CUMW_283570</name>
</gene>
<feature type="region of interest" description="Disordered" evidence="1">
    <location>
        <begin position="1"/>
        <end position="40"/>
    </location>
</feature>
<sequence length="88" mass="9477">MVLVQKLTGLSRSSDDNSTEKCNGSSEEENNDSNNNNIKSCKIVGMDDESTSVITTDENCSGGNIDDGQVNSCFVPPPIFEPPNPFFT</sequence>
<evidence type="ECO:0000313" key="2">
    <source>
        <dbReference type="EMBL" id="GAY31817.1"/>
    </source>
</evidence>
<evidence type="ECO:0000313" key="3">
    <source>
        <dbReference type="Proteomes" id="UP000236630"/>
    </source>
</evidence>
<comment type="caution">
    <text evidence="2">The sequence shown here is derived from an EMBL/GenBank/DDBJ whole genome shotgun (WGS) entry which is preliminary data.</text>
</comment>
<keyword evidence="3" id="KW-1185">Reference proteome</keyword>